<name>A0A368H0S5_ANCCA</name>
<evidence type="ECO:0000256" key="1">
    <source>
        <dbReference type="SAM" id="MobiDB-lite"/>
    </source>
</evidence>
<dbReference type="Proteomes" id="UP000252519">
    <property type="component" value="Unassembled WGS sequence"/>
</dbReference>
<evidence type="ECO:0000313" key="3">
    <source>
        <dbReference type="EMBL" id="RCN48840.1"/>
    </source>
</evidence>
<feature type="region of interest" description="Disordered" evidence="1">
    <location>
        <begin position="1"/>
        <end position="24"/>
    </location>
</feature>
<keyword evidence="2" id="KW-0812">Transmembrane</keyword>
<feature type="compositionally biased region" description="Polar residues" evidence="1">
    <location>
        <begin position="1"/>
        <end position="13"/>
    </location>
</feature>
<reference evidence="3 4" key="1">
    <citation type="submission" date="2014-10" db="EMBL/GenBank/DDBJ databases">
        <title>Draft genome of the hookworm Ancylostoma caninum.</title>
        <authorList>
            <person name="Mitreva M."/>
        </authorList>
    </citation>
    <scope>NUCLEOTIDE SEQUENCE [LARGE SCALE GENOMIC DNA]</scope>
    <source>
        <strain evidence="3 4">Baltimore</strain>
    </source>
</reference>
<dbReference type="AlphaFoldDB" id="A0A368H0S5"/>
<proteinExistence type="predicted"/>
<feature type="transmembrane region" description="Helical" evidence="2">
    <location>
        <begin position="60"/>
        <end position="77"/>
    </location>
</feature>
<keyword evidence="4" id="KW-1185">Reference proteome</keyword>
<evidence type="ECO:0000313" key="4">
    <source>
        <dbReference type="Proteomes" id="UP000252519"/>
    </source>
</evidence>
<evidence type="ECO:0000256" key="2">
    <source>
        <dbReference type="SAM" id="Phobius"/>
    </source>
</evidence>
<protein>
    <submittedName>
        <fullName evidence="3">Uncharacterized protein</fullName>
    </submittedName>
</protein>
<keyword evidence="2" id="KW-1133">Transmembrane helix</keyword>
<organism evidence="3 4">
    <name type="scientific">Ancylostoma caninum</name>
    <name type="common">Dog hookworm</name>
    <dbReference type="NCBI Taxonomy" id="29170"/>
    <lineage>
        <taxon>Eukaryota</taxon>
        <taxon>Metazoa</taxon>
        <taxon>Ecdysozoa</taxon>
        <taxon>Nematoda</taxon>
        <taxon>Chromadorea</taxon>
        <taxon>Rhabditida</taxon>
        <taxon>Rhabditina</taxon>
        <taxon>Rhabditomorpha</taxon>
        <taxon>Strongyloidea</taxon>
        <taxon>Ancylostomatidae</taxon>
        <taxon>Ancylostomatinae</taxon>
        <taxon>Ancylostoma</taxon>
    </lineage>
</organism>
<comment type="caution">
    <text evidence="3">The sequence shown here is derived from an EMBL/GenBank/DDBJ whole genome shotgun (WGS) entry which is preliminary data.</text>
</comment>
<gene>
    <name evidence="3" type="ORF">ANCCAN_05123</name>
</gene>
<accession>A0A368H0S5</accession>
<dbReference type="EMBL" id="JOJR01000042">
    <property type="protein sequence ID" value="RCN48840.1"/>
    <property type="molecule type" value="Genomic_DNA"/>
</dbReference>
<feature type="transmembrane region" description="Helical" evidence="2">
    <location>
        <begin position="29"/>
        <end position="54"/>
    </location>
</feature>
<sequence length="93" mass="10672">MGNTKQKMESNPGQKVGPARQSEPRVHPFPFWIFITLIPLVFTLIVFIGCFVFYKRAYVSVIQTISLVLILGSTVIYRKMSHFSTMQVKIVHL</sequence>
<keyword evidence="2" id="KW-0472">Membrane</keyword>